<accession>A0A3G1B118</accession>
<dbReference type="GO" id="GO:1990904">
    <property type="term" value="C:ribonucleoprotein complex"/>
    <property type="evidence" value="ECO:0007669"/>
    <property type="project" value="UniProtKB-KW"/>
</dbReference>
<comment type="similarity">
    <text evidence="1">Belongs to the eukaryotic ribosomal protein eS25 family.</text>
</comment>
<evidence type="ECO:0000256" key="3">
    <source>
        <dbReference type="ARBA" id="ARBA00023274"/>
    </source>
</evidence>
<proteinExistence type="inferred from homology"/>
<dbReference type="GeneID" id="24875050"/>
<dbReference type="GO" id="GO:0005840">
    <property type="term" value="C:ribosome"/>
    <property type="evidence" value="ECO:0007669"/>
    <property type="project" value="UniProtKB-KW"/>
</dbReference>
<dbReference type="Gene3D" id="3.30.63.20">
    <property type="match status" value="1"/>
</dbReference>
<protein>
    <recommendedName>
        <fullName evidence="7">30S ribosomal protein S25</fullName>
    </recommendedName>
</protein>
<dbReference type="OrthoDB" id="12000at2157"/>
<name>A0A3G1B118_9ARCH</name>
<evidence type="ECO:0008006" key="7">
    <source>
        <dbReference type="Google" id="ProtNLM"/>
    </source>
</evidence>
<organism evidence="5 6">
    <name type="scientific">Candidatus Nitrosotenuis cloacae</name>
    <dbReference type="NCBI Taxonomy" id="1603555"/>
    <lineage>
        <taxon>Archaea</taxon>
        <taxon>Nitrososphaerota</taxon>
        <taxon>Candidatus Nitrosotenuis</taxon>
    </lineage>
</organism>
<dbReference type="SUPFAM" id="SSF46785">
    <property type="entry name" value="Winged helix' DNA-binding domain"/>
    <property type="match status" value="1"/>
</dbReference>
<evidence type="ECO:0000313" key="5">
    <source>
        <dbReference type="EMBL" id="AJZ75274.1"/>
    </source>
</evidence>
<dbReference type="AlphaFoldDB" id="A0A3G1B118"/>
<dbReference type="RefSeq" id="WP_048187751.1">
    <property type="nucleotide sequence ID" value="NZ_CP011097.1"/>
</dbReference>
<dbReference type="Proteomes" id="UP000266745">
    <property type="component" value="Chromosome"/>
</dbReference>
<feature type="region of interest" description="Disordered" evidence="4">
    <location>
        <begin position="1"/>
        <end position="42"/>
    </location>
</feature>
<dbReference type="InterPro" id="IPR004977">
    <property type="entry name" value="Ribosomal_eS25"/>
</dbReference>
<keyword evidence="2" id="KW-0689">Ribosomal protein</keyword>
<dbReference type="InterPro" id="IPR036390">
    <property type="entry name" value="WH_DNA-bd_sf"/>
</dbReference>
<evidence type="ECO:0000256" key="2">
    <source>
        <dbReference type="ARBA" id="ARBA00022980"/>
    </source>
</evidence>
<dbReference type="STRING" id="1603555.SU86_001475"/>
<keyword evidence="6" id="KW-1185">Reference proteome</keyword>
<evidence type="ECO:0000256" key="1">
    <source>
        <dbReference type="ARBA" id="ARBA00009106"/>
    </source>
</evidence>
<gene>
    <name evidence="5" type="ORF">SU86_001475</name>
</gene>
<evidence type="ECO:0000256" key="4">
    <source>
        <dbReference type="SAM" id="MobiDB-lite"/>
    </source>
</evidence>
<dbReference type="Pfam" id="PF03297">
    <property type="entry name" value="Ribosomal_S25"/>
    <property type="match status" value="1"/>
</dbReference>
<evidence type="ECO:0000313" key="6">
    <source>
        <dbReference type="Proteomes" id="UP000266745"/>
    </source>
</evidence>
<keyword evidence="3" id="KW-0687">Ribonucleoprotein</keyword>
<dbReference type="EMBL" id="CP011097">
    <property type="protein sequence ID" value="AJZ75274.1"/>
    <property type="molecule type" value="Genomic_DNA"/>
</dbReference>
<feature type="compositionally biased region" description="Basic and acidic residues" evidence="4">
    <location>
        <begin position="14"/>
        <end position="42"/>
    </location>
</feature>
<dbReference type="KEGG" id="tah:SU86_001475"/>
<reference evidence="5 6" key="1">
    <citation type="journal article" date="2016" name="Sci. Rep.">
        <title>A novel ammonia-oxidizing archaeon from wastewater treatment plant: Its enrichment, physiological and genomic characteristics.</title>
        <authorList>
            <person name="Li Y."/>
            <person name="Ding K."/>
            <person name="Wen X."/>
            <person name="Zhang B."/>
            <person name="Shen B."/>
            <person name="Yang Y."/>
        </authorList>
    </citation>
    <scope>NUCLEOTIDE SEQUENCE [LARGE SCALE GENOMIC DNA]</scope>
    <source>
        <strain evidence="5 6">SAT1</strain>
    </source>
</reference>
<sequence length="108" mass="11693">MGGDKKKSAASMEKSQDNDKSKESGAKKDKKDRKGEKSERKAEITVILGEDQALKLIKSNNYLTIQELAKQTGVKISAANACLTGLLKKGSVKRAGGFAGHWIYQPVN</sequence>